<feature type="transmembrane region" description="Helical" evidence="2">
    <location>
        <begin position="252"/>
        <end position="270"/>
    </location>
</feature>
<comment type="caution">
    <text evidence="3">The sequence shown here is derived from an EMBL/GenBank/DDBJ whole genome shotgun (WGS) entry which is preliminary data.</text>
</comment>
<name>A0A7K1LH46_9MICC</name>
<keyword evidence="2" id="KW-1133">Transmembrane helix</keyword>
<evidence type="ECO:0000313" key="3">
    <source>
        <dbReference type="EMBL" id="MUN54517.1"/>
    </source>
</evidence>
<accession>A0A7K1LH46</accession>
<dbReference type="EMBL" id="WOGT01000002">
    <property type="protein sequence ID" value="MUN54517.1"/>
    <property type="molecule type" value="Genomic_DNA"/>
</dbReference>
<feature type="transmembrane region" description="Helical" evidence="2">
    <location>
        <begin position="27"/>
        <end position="44"/>
    </location>
</feature>
<feature type="transmembrane region" description="Helical" evidence="2">
    <location>
        <begin position="64"/>
        <end position="84"/>
    </location>
</feature>
<dbReference type="RefSeq" id="WP_129315160.1">
    <property type="nucleotide sequence ID" value="NZ_NOIQ01000004.1"/>
</dbReference>
<feature type="transmembrane region" description="Helical" evidence="2">
    <location>
        <begin position="104"/>
        <end position="124"/>
    </location>
</feature>
<keyword evidence="4" id="KW-1185">Reference proteome</keyword>
<gene>
    <name evidence="3" type="ORF">GMA10_04705</name>
</gene>
<dbReference type="AlphaFoldDB" id="A0A7K1LH46"/>
<protein>
    <submittedName>
        <fullName evidence="3">Uncharacterized protein</fullName>
    </submittedName>
</protein>
<feature type="region of interest" description="Disordered" evidence="1">
    <location>
        <begin position="277"/>
        <end position="327"/>
    </location>
</feature>
<dbReference type="OrthoDB" id="4877310at2"/>
<proteinExistence type="predicted"/>
<reference evidence="3 4" key="1">
    <citation type="submission" date="2019-12" db="EMBL/GenBank/DDBJ databases">
        <authorList>
            <person name="Li J."/>
            <person name="Shi Y."/>
            <person name="Xu G."/>
            <person name="Xiao D."/>
            <person name="Ran X."/>
        </authorList>
    </citation>
    <scope>NUCLEOTIDE SEQUENCE [LARGE SCALE GENOMIC DNA]</scope>
    <source>
        <strain evidence="3 4">JCM 15915</strain>
    </source>
</reference>
<evidence type="ECO:0000256" key="1">
    <source>
        <dbReference type="SAM" id="MobiDB-lite"/>
    </source>
</evidence>
<organism evidence="3 4">
    <name type="scientific">Rothia koreensis</name>
    <dbReference type="NCBI Taxonomy" id="592378"/>
    <lineage>
        <taxon>Bacteria</taxon>
        <taxon>Bacillati</taxon>
        <taxon>Actinomycetota</taxon>
        <taxon>Actinomycetes</taxon>
        <taxon>Micrococcales</taxon>
        <taxon>Micrococcaceae</taxon>
        <taxon>Rothia</taxon>
    </lineage>
</organism>
<evidence type="ECO:0000313" key="4">
    <source>
        <dbReference type="Proteomes" id="UP000462152"/>
    </source>
</evidence>
<feature type="compositionally biased region" description="Low complexity" evidence="1">
    <location>
        <begin position="280"/>
        <end position="290"/>
    </location>
</feature>
<keyword evidence="2" id="KW-0472">Membrane</keyword>
<evidence type="ECO:0000256" key="2">
    <source>
        <dbReference type="SAM" id="Phobius"/>
    </source>
</evidence>
<feature type="transmembrane region" description="Helical" evidence="2">
    <location>
        <begin position="173"/>
        <end position="191"/>
    </location>
</feature>
<sequence length="327" mass="35643">MDKNGQPYLRALSEDAPRPLRSVLSHLPLYFAGMLVIWTPGILNRFSGAQSVSAPWLRSVTPEIVFVTWTVLLVYTGFLILSAVRPASSTAAVASLPRRISRTIPPTIQTCLVMGLIQAGQVVIASVHRSHTPPAEELTSTVLFYGLEAAVGVATFCTLLATIALGMSRVHRWWLYVVGAWAVYVVVDRIQRYATFVPLPWIRGTVFRSGLEFERPEATNVFVNGFPGNYFPSGEKAAGQNPPYANIDVHNIWINIGILTACVVLLLVVAPTSLSRHRGASAGSRGSSRANGPRPTRPSASDDDREDGSLIPWDRDETTPSSRRLGP</sequence>
<feature type="transmembrane region" description="Helical" evidence="2">
    <location>
        <begin position="144"/>
        <end position="166"/>
    </location>
</feature>
<dbReference type="Proteomes" id="UP000462152">
    <property type="component" value="Unassembled WGS sequence"/>
</dbReference>
<keyword evidence="2" id="KW-0812">Transmembrane</keyword>